<protein>
    <recommendedName>
        <fullName evidence="3">DUF4062 domain-containing protein</fullName>
    </recommendedName>
</protein>
<evidence type="ECO:0000313" key="2">
    <source>
        <dbReference type="Proteomes" id="UP000189739"/>
    </source>
</evidence>
<evidence type="ECO:0000313" key="1">
    <source>
        <dbReference type="EMBL" id="OOQ59823.1"/>
    </source>
</evidence>
<proteinExistence type="predicted"/>
<comment type="caution">
    <text evidence="1">The sequence shown here is derived from an EMBL/GenBank/DDBJ whole genome shotgun (WGS) entry which is preliminary data.</text>
</comment>
<organism evidence="1 2">
    <name type="scientific">Mucilaginibacter pedocola</name>
    <dbReference type="NCBI Taxonomy" id="1792845"/>
    <lineage>
        <taxon>Bacteria</taxon>
        <taxon>Pseudomonadati</taxon>
        <taxon>Bacteroidota</taxon>
        <taxon>Sphingobacteriia</taxon>
        <taxon>Sphingobacteriales</taxon>
        <taxon>Sphingobacteriaceae</taxon>
        <taxon>Mucilaginibacter</taxon>
    </lineage>
</organism>
<dbReference type="RefSeq" id="WP_078348578.1">
    <property type="nucleotide sequence ID" value="NZ_MBTF01000012.1"/>
</dbReference>
<dbReference type="Gene3D" id="3.40.50.300">
    <property type="entry name" value="P-loop containing nucleotide triphosphate hydrolases"/>
    <property type="match status" value="1"/>
</dbReference>
<accession>A0A1S9PFU7</accession>
<dbReference type="OrthoDB" id="8450256at2"/>
<name>A0A1S9PFU7_9SPHI</name>
<sequence>MKFTNVPQFQLFISCPGDVDEERVRITEICRNLETTFREMRQPISLIPLYWKDIVGEYGDMRPQTLINRVFSDYGFYVGLLWKRFGTPTEMEDGQTFDSGTEEEFYLATERKEAGEDITIYFFFKAPGDPPVGAYELEQYNKVLAFKKKIQPNGWVNYFENAVQLTDKLTSRLTSGIHNKIREEKIEAKSEIVDKAGTRPDMPTLEALAEFVAETREVPPVEAPIARTVTLEGEDPFLHFFSLGSCQQTLAALTDTHKHLALLGNAGSGKSTELVRLVEHFQHKGTALIPVFKKLSQYRGGSIEDFLQPEIKEIPAGLAVIVLDALDEIEPPYFKEAVASLDAFSEKYPETNIIVSSRTNFYELPAGKESGTLKGFDICYIDEVSFEQIIDSVDRLGGNGQAFLDEAVGQGYRELVTKPFFLNILAPVYLRNQNLKGGRHLIFEEAIRARLQYSRQDTQDKLMRLLTRMALVMEYIGRNYLTEAEFTQTIYEPEDRDLVSRSAVIVTHKGNWSFEHNNIQEYFAAKGMIDMNFDQVKNLITFPPAHNKIKPGWMNTLSFYVAITEGAQRDELIAWIVATEPEAVIKFEPHRVADETRLAIFKGIFESFRQKQLWIRSNKFSEADLAYFAEQPAALDYLAGILDSPYETFKTKLNALSVLEHFAIPAAEKGKIRQLVLNLINANWAKPEIVYSAVNSMAKLQLFDDQTIAELTARLRQESLPYFRATVYSLLTKTNKVHEYLDVFLEGIAIEALRGRNNRNNRDNLLDETILLKRGLTAVTDQRSVYALFEFFKEPYNTEYGHYRDKMDVLKNAIGQAIRLFPEDPEVFTLILSVYNNYGRSGGTGFVNELRKFFEQTGTVRTAFEAVFHNGQLRDTDRDLLLSFLLNEDTVAYSIRLVLEGAKTEKWLVSFYIAASNYTRQSDLEDKPGFLRALYLERTGQDLEGQRNNAIQELRRSREQESFDLLFDPESLKEQVRRIMRDIGEEEVGWNEIWSLYTRFELDEEQDYPKSAVDIVLELTRHGRSTNIQELEAYMANDTQLEFDRFESIYNQLKNYNQVQLSAPQTAMINEWVNRWTQRRDFIKAISRLQHGGYIDNIVLMINYFIKNWGIRIPDDKMLDLTEFYDFSSPNNEDPFAYIVNQVGEKAVAERVVLNLRQGDQHDKVWENNAEYAISLHLEDAYEPILNSLVAREDVLSVKAGVARRYLEETGDATGLMKVLYNQGKNSFRWDLADILKDDEVQGDLKDYLMAVLHDDSEEEQERLQAAKRLTAMNIRAGFDFYADYILSRPQLEDRYDFWFRFLNNLTSIELLPKLMALLEYSLQPQNTADVFNRIDGQVTDALFNLAIYSAGNLQAVKQALEAGIAAHNPDWNFLFYLIERMEFQFNLNQSQAITLDNAIAAIDALGL</sequence>
<keyword evidence="2" id="KW-1185">Reference proteome</keyword>
<evidence type="ECO:0008006" key="3">
    <source>
        <dbReference type="Google" id="ProtNLM"/>
    </source>
</evidence>
<dbReference type="Proteomes" id="UP000189739">
    <property type="component" value="Unassembled WGS sequence"/>
</dbReference>
<reference evidence="1 2" key="1">
    <citation type="submission" date="2016-07" db="EMBL/GenBank/DDBJ databases">
        <title>Genomic analysis of zinc-resistant bacterium Mucilaginibacter pedocola TBZ30.</title>
        <authorList>
            <person name="Huang J."/>
            <person name="Tang J."/>
        </authorList>
    </citation>
    <scope>NUCLEOTIDE SEQUENCE [LARGE SCALE GENOMIC DNA]</scope>
    <source>
        <strain evidence="1 2">TBZ30</strain>
    </source>
</reference>
<dbReference type="EMBL" id="MBTF01000012">
    <property type="protein sequence ID" value="OOQ59823.1"/>
    <property type="molecule type" value="Genomic_DNA"/>
</dbReference>
<dbReference type="SUPFAM" id="SSF52540">
    <property type="entry name" value="P-loop containing nucleoside triphosphate hydrolases"/>
    <property type="match status" value="1"/>
</dbReference>
<dbReference type="InterPro" id="IPR027417">
    <property type="entry name" value="P-loop_NTPase"/>
</dbReference>
<dbReference type="PROSITE" id="PS51257">
    <property type="entry name" value="PROKAR_LIPOPROTEIN"/>
    <property type="match status" value="1"/>
</dbReference>
<gene>
    <name evidence="1" type="ORF">BC343_06670</name>
</gene>